<evidence type="ECO:0000313" key="1">
    <source>
        <dbReference type="EMBL" id="AIC26259.1"/>
    </source>
</evidence>
<gene>
    <name evidence="1" type="ORF">IE4771_CH01108</name>
</gene>
<evidence type="ECO:0000313" key="2">
    <source>
        <dbReference type="Proteomes" id="UP000027180"/>
    </source>
</evidence>
<name>A0A060HXN4_RHIET</name>
<protein>
    <submittedName>
        <fullName evidence="1">Uncharacterized protein</fullName>
    </submittedName>
</protein>
<dbReference type="AlphaFoldDB" id="A0A060HXN4"/>
<reference evidence="1 2" key="1">
    <citation type="submission" date="2013-12" db="EMBL/GenBank/DDBJ databases">
        <title>Complete genome sequence of Rhizobium etli bv. mimosae IE4771.</title>
        <authorList>
            <person name="Bustos P."/>
            <person name="Santamaria R.I."/>
            <person name="Lozano L."/>
            <person name="Ormeno-Orrillo E."/>
            <person name="Rogel M.A."/>
            <person name="Romero D."/>
            <person name="Cevallos M.A."/>
            <person name="Martinez-Romero E."/>
            <person name="Gonzalez V."/>
        </authorList>
    </citation>
    <scope>NUCLEOTIDE SEQUENCE [LARGE SCALE GENOMIC DNA]</scope>
    <source>
        <strain evidence="1 2">IE4771</strain>
    </source>
</reference>
<proteinExistence type="predicted"/>
<sequence length="158" mass="17574">MVRRKRQVGGLDHYGIGGGFFNRCIARHCENKTMRGRCRLKNAILVFAGLSISCSTAVAQEPQPDPILSREQFLSYAAGAVVAGMYCGKLELNADFFLGYEYATGVYPPLDPNFRLEMARVEKDAKSDLDSYCKVARLMFYKGNKPKPLAAPLLVDKQ</sequence>
<organism evidence="1 2">
    <name type="scientific">Rhizobium etli bv. mimosae str. IE4771</name>
    <dbReference type="NCBI Taxonomy" id="1432050"/>
    <lineage>
        <taxon>Bacteria</taxon>
        <taxon>Pseudomonadati</taxon>
        <taxon>Pseudomonadota</taxon>
        <taxon>Alphaproteobacteria</taxon>
        <taxon>Hyphomicrobiales</taxon>
        <taxon>Rhizobiaceae</taxon>
        <taxon>Rhizobium/Agrobacterium group</taxon>
        <taxon>Rhizobium</taxon>
    </lineage>
</organism>
<dbReference type="EMBL" id="CP006986">
    <property type="protein sequence ID" value="AIC26259.1"/>
    <property type="molecule type" value="Genomic_DNA"/>
</dbReference>
<dbReference type="KEGG" id="rei:IE4771_CH01108"/>
<dbReference type="Proteomes" id="UP000027180">
    <property type="component" value="Chromosome"/>
</dbReference>
<accession>A0A060HXN4</accession>
<dbReference type="HOGENOM" id="CLU_141035_0_0_5"/>